<dbReference type="Proteomes" id="UP001652627">
    <property type="component" value="Chromosome 17"/>
</dbReference>
<reference evidence="13" key="1">
    <citation type="submission" date="2025-08" db="UniProtKB">
        <authorList>
            <consortium name="RefSeq"/>
        </authorList>
    </citation>
    <scope>IDENTIFICATION</scope>
    <source>
        <tissue evidence="13">Blood</tissue>
    </source>
</reference>
<evidence type="ECO:0000256" key="4">
    <source>
        <dbReference type="ARBA" id="ARBA00007104"/>
    </source>
</evidence>
<dbReference type="SMART" id="SM01190">
    <property type="entry name" value="EMP24_GP25L"/>
    <property type="match status" value="1"/>
</dbReference>
<dbReference type="PANTHER" id="PTHR22811">
    <property type="entry name" value="TRANSMEMBRANE EMP24 DOMAIN-CONTAINING PROTEIN"/>
    <property type="match status" value="1"/>
</dbReference>
<proteinExistence type="inferred from homology"/>
<organism evidence="12 13">
    <name type="scientific">Apteryx mantelli</name>
    <name type="common">North Island brown kiwi</name>
    <dbReference type="NCBI Taxonomy" id="2696672"/>
    <lineage>
        <taxon>Eukaryota</taxon>
        <taxon>Metazoa</taxon>
        <taxon>Chordata</taxon>
        <taxon>Craniata</taxon>
        <taxon>Vertebrata</taxon>
        <taxon>Euteleostomi</taxon>
        <taxon>Archelosauria</taxon>
        <taxon>Archosauria</taxon>
        <taxon>Dinosauria</taxon>
        <taxon>Saurischia</taxon>
        <taxon>Theropoda</taxon>
        <taxon>Coelurosauria</taxon>
        <taxon>Aves</taxon>
        <taxon>Palaeognathae</taxon>
        <taxon>Apterygiformes</taxon>
        <taxon>Apterygidae</taxon>
        <taxon>Apteryx</taxon>
    </lineage>
</organism>
<evidence type="ECO:0000259" key="11">
    <source>
        <dbReference type="PROSITE" id="PS50866"/>
    </source>
</evidence>
<evidence type="ECO:0000256" key="6">
    <source>
        <dbReference type="ARBA" id="ARBA00022729"/>
    </source>
</evidence>
<feature type="domain" description="GOLD" evidence="11">
    <location>
        <begin position="66"/>
        <end position="148"/>
    </location>
</feature>
<dbReference type="SUPFAM" id="SSF101576">
    <property type="entry name" value="Supernatant protein factor (SPF), C-terminal domain"/>
    <property type="match status" value="1"/>
</dbReference>
<evidence type="ECO:0000256" key="9">
    <source>
        <dbReference type="ARBA" id="ARBA00023136"/>
    </source>
</evidence>
<dbReference type="PROSITE" id="PS50866">
    <property type="entry name" value="GOLD"/>
    <property type="match status" value="1"/>
</dbReference>
<evidence type="ECO:0000256" key="3">
    <source>
        <dbReference type="ARBA" id="ARBA00004619"/>
    </source>
</evidence>
<comment type="similarity">
    <text evidence="4 10">Belongs to the EMP24/GP25L family.</text>
</comment>
<evidence type="ECO:0000256" key="7">
    <source>
        <dbReference type="ARBA" id="ARBA00022824"/>
    </source>
</evidence>
<gene>
    <name evidence="13" type="primary">TMED2</name>
</gene>
<keyword evidence="6" id="KW-0732">Signal</keyword>
<dbReference type="InterPro" id="IPR009038">
    <property type="entry name" value="GOLD_dom"/>
</dbReference>
<evidence type="ECO:0000256" key="5">
    <source>
        <dbReference type="ARBA" id="ARBA00022692"/>
    </source>
</evidence>
<protein>
    <submittedName>
        <fullName evidence="13">Transmembrane emp24 domain-containing protein 2 isoform X2</fullName>
    </submittedName>
</protein>
<dbReference type="GeneID" id="106497673"/>
<dbReference type="InterPro" id="IPR036598">
    <property type="entry name" value="GOLD_dom_sf"/>
</dbReference>
<evidence type="ECO:0000256" key="2">
    <source>
        <dbReference type="ARBA" id="ARBA00004151"/>
    </source>
</evidence>
<accession>A0ABM4FDW9</accession>
<evidence type="ECO:0000256" key="10">
    <source>
        <dbReference type="RuleBase" id="RU003827"/>
    </source>
</evidence>
<dbReference type="RefSeq" id="XP_067163145.1">
    <property type="nucleotide sequence ID" value="XM_067307044.1"/>
</dbReference>
<name>A0ABM4FDW9_9AVES</name>
<dbReference type="Pfam" id="PF01105">
    <property type="entry name" value="EMP24_GP25L"/>
    <property type="match status" value="1"/>
</dbReference>
<keyword evidence="9" id="KW-0472">Membrane</keyword>
<sequence length="171" mass="18345">MSGGPVPRKGRGASRKCPLPFPCWPAARCPLPLGSAMSPVRAVLALLAALAAPAAAYFVSIDAHAEECFLERVPSGTKMGLIFEVAEGGFLDIDVEITGPDNKGIYKGDRESSGKYTFAAHMDGTYKFCFSNRMSTMTPKIVMFTIDIGEAPKGQDMETEVGCGERRLPDH</sequence>
<evidence type="ECO:0000256" key="8">
    <source>
        <dbReference type="ARBA" id="ARBA00022989"/>
    </source>
</evidence>
<keyword evidence="7" id="KW-0256">Endoplasmic reticulum</keyword>
<evidence type="ECO:0000313" key="13">
    <source>
        <dbReference type="RefSeq" id="XP_067163145.1"/>
    </source>
</evidence>
<evidence type="ECO:0000313" key="12">
    <source>
        <dbReference type="Proteomes" id="UP001652627"/>
    </source>
</evidence>
<dbReference type="InterPro" id="IPR015720">
    <property type="entry name" value="Emp24-like"/>
</dbReference>
<keyword evidence="8" id="KW-1133">Transmembrane helix</keyword>
<keyword evidence="12" id="KW-1185">Reference proteome</keyword>
<comment type="subcellular location">
    <subcellularLocation>
        <location evidence="1">Endoplasmic reticulum membrane</location>
        <topology evidence="1">Single-pass type I membrane protein</topology>
    </subcellularLocation>
    <subcellularLocation>
        <location evidence="2">Endoplasmic reticulum-Golgi intermediate compartment membrane</location>
        <topology evidence="2">Single-pass type I membrane protein</topology>
    </subcellularLocation>
    <subcellularLocation>
        <location evidence="3">Golgi apparatus</location>
        <location evidence="3">cis-Golgi network membrane</location>
        <topology evidence="3">Single-pass type I membrane protein</topology>
    </subcellularLocation>
    <subcellularLocation>
        <location evidence="10">Membrane</location>
        <topology evidence="10">Single-pass type I membrane protein</topology>
    </subcellularLocation>
</comment>
<keyword evidence="5 10" id="KW-0812">Transmembrane</keyword>
<evidence type="ECO:0000256" key="1">
    <source>
        <dbReference type="ARBA" id="ARBA00004115"/>
    </source>
</evidence>